<feature type="transmembrane region" description="Helical" evidence="2">
    <location>
        <begin position="26"/>
        <end position="45"/>
    </location>
</feature>
<keyword evidence="2" id="KW-0472">Membrane</keyword>
<dbReference type="Gene3D" id="3.40.50.720">
    <property type="entry name" value="NAD(P)-binding Rossmann-like Domain"/>
    <property type="match status" value="2"/>
</dbReference>
<accession>A0A2Z4Y3I4</accession>
<evidence type="ECO:0000259" key="3">
    <source>
        <dbReference type="Pfam" id="PF02719"/>
    </source>
</evidence>
<dbReference type="Pfam" id="PF02719">
    <property type="entry name" value="Polysacc_synt_2"/>
    <property type="match status" value="1"/>
</dbReference>
<feature type="transmembrane region" description="Helical" evidence="2">
    <location>
        <begin position="57"/>
        <end position="77"/>
    </location>
</feature>
<dbReference type="PANTHER" id="PTHR43318:SF1">
    <property type="entry name" value="POLYSACCHARIDE BIOSYNTHESIS PROTEIN EPSC-RELATED"/>
    <property type="match status" value="1"/>
</dbReference>
<evidence type="ECO:0000256" key="2">
    <source>
        <dbReference type="SAM" id="Phobius"/>
    </source>
</evidence>
<organism evidence="4 5">
    <name type="scientific">Sumerlaea chitinivorans</name>
    <dbReference type="NCBI Taxonomy" id="2250252"/>
    <lineage>
        <taxon>Bacteria</taxon>
        <taxon>Candidatus Sumerlaeota</taxon>
        <taxon>Candidatus Sumerlaeia</taxon>
        <taxon>Candidatus Sumerlaeales</taxon>
        <taxon>Candidatus Sumerlaeaceae</taxon>
        <taxon>Candidatus Sumerlaea</taxon>
    </lineage>
</organism>
<reference evidence="4 5" key="1">
    <citation type="submission" date="2018-05" db="EMBL/GenBank/DDBJ databases">
        <title>A metagenomic window into the 2 km-deep terrestrial subsurface aquifer revealed taxonomically and functionally diverse microbial community comprising novel uncultured bacterial lineages.</title>
        <authorList>
            <person name="Kadnikov V.V."/>
            <person name="Mardanov A.V."/>
            <person name="Beletsky A.V."/>
            <person name="Banks D."/>
            <person name="Pimenov N.V."/>
            <person name="Frank Y.A."/>
            <person name="Karnachuk O.V."/>
            <person name="Ravin N.V."/>
        </authorList>
    </citation>
    <scope>NUCLEOTIDE SEQUENCE [LARGE SCALE GENOMIC DNA]</scope>
    <source>
        <strain evidence="4">BY</strain>
    </source>
</reference>
<dbReference type="KEGG" id="schv:BRCON_0980"/>
<evidence type="ECO:0000256" key="1">
    <source>
        <dbReference type="ARBA" id="ARBA00007430"/>
    </source>
</evidence>
<dbReference type="AlphaFoldDB" id="A0A2Z4Y3I4"/>
<dbReference type="SUPFAM" id="SSF51735">
    <property type="entry name" value="NAD(P)-binding Rossmann-fold domains"/>
    <property type="match status" value="2"/>
</dbReference>
<dbReference type="CDD" id="cd05237">
    <property type="entry name" value="UDP_invert_4-6DH_SDR_e"/>
    <property type="match status" value="1"/>
</dbReference>
<proteinExistence type="inferred from homology"/>
<feature type="domain" description="Polysaccharide biosynthesis protein CapD-like" evidence="3">
    <location>
        <begin position="315"/>
        <end position="597"/>
    </location>
</feature>
<feature type="transmembrane region" description="Helical" evidence="2">
    <location>
        <begin position="97"/>
        <end position="125"/>
    </location>
</feature>
<dbReference type="Pfam" id="PF13727">
    <property type="entry name" value="CoA_binding_3"/>
    <property type="match status" value="1"/>
</dbReference>
<feature type="transmembrane region" description="Helical" evidence="2">
    <location>
        <begin position="137"/>
        <end position="157"/>
    </location>
</feature>
<gene>
    <name evidence="4" type="ORF">BRCON_0980</name>
</gene>
<evidence type="ECO:0000313" key="5">
    <source>
        <dbReference type="Proteomes" id="UP000262583"/>
    </source>
</evidence>
<dbReference type="InterPro" id="IPR036291">
    <property type="entry name" value="NAD(P)-bd_dom_sf"/>
</dbReference>
<evidence type="ECO:0000313" key="4">
    <source>
        <dbReference type="EMBL" id="AXA35757.1"/>
    </source>
</evidence>
<dbReference type="InterPro" id="IPR003869">
    <property type="entry name" value="Polysac_CapD-like"/>
</dbReference>
<dbReference type="Proteomes" id="UP000262583">
    <property type="component" value="Chromosome"/>
</dbReference>
<dbReference type="InterPro" id="IPR051203">
    <property type="entry name" value="Polysaccharide_Synthase-Rel"/>
</dbReference>
<keyword evidence="2" id="KW-0812">Transmembrane</keyword>
<dbReference type="PANTHER" id="PTHR43318">
    <property type="entry name" value="UDP-N-ACETYLGLUCOSAMINE 4,6-DEHYDRATASE"/>
    <property type="match status" value="1"/>
</dbReference>
<protein>
    <submittedName>
        <fullName evidence="4">UDP-N-acetylglucosamine 4,6-dehydratase</fullName>
    </submittedName>
</protein>
<keyword evidence="2" id="KW-1133">Transmembrane helix</keyword>
<comment type="similarity">
    <text evidence="1">Belongs to the polysaccharide synthase family.</text>
</comment>
<dbReference type="EMBL" id="CP030759">
    <property type="protein sequence ID" value="AXA35757.1"/>
    <property type="molecule type" value="Genomic_DNA"/>
</dbReference>
<sequence>MQFEDKISTVKNESPKTQKFGPTWKLLGTVALDALLVTLALYGAFALRFNFDIRKLYFHQFLVAIPFFVLVRIVLFWRFNVYRTIPRYASTTDVVNIFTATTLGTLILTAINGMLVPLIPAVSWLYAHEERVQRISLAILIIEWALTMIFVGGVRVVQRILHSGILRRRQSDNLRRVLIVGAGDAGEAVARQMRTSPNYLPVAFVDDDPTKLNRLIHGLPVAGTIEQLPELIERFDIDEVLVAIPGIRPGRLNEIVTLCEHEHVSFKILPSVHDVLAGRVSLSRIRPVEIEDLLEREEVELELPPEKNYLADETVLVTGAGGSIGSELCRQILRLGVKRLILFGHGENSIYEILTELNGQYGDGRVEAVIGDIRDERKVFLTFERTRPSIIFHAAAHKHVPLMEYDPDEAVKNNIFGTLNVARAAHEFGAKKFILISSDKAVRPTNVMGATKRVAEMLIFCLANESKTQFVAVRFGNVLGSRGSVVPLFRRQIAQGGPLTLTHPDVTRFFMTIPEAVALVIQAGAMNEQRRLYLLDMGKPVKILDLARRLIKLSGFDPEVEIPIKFTGLRPGEKLHEELLTAGENVKRTDIGKLFITEPDVVDCSTLWETLNQLRKAAHEANSAEIRKLLKSLVPDYEPTNVPEQRSTPAGS</sequence>
<name>A0A2Z4Y3I4_SUMC1</name>